<evidence type="ECO:0008006" key="10">
    <source>
        <dbReference type="Google" id="ProtNLM"/>
    </source>
</evidence>
<accession>A0ABQ7ZWJ9</accession>
<sequence>TRTLSIIRVMENPRESLKSTTQEGKWYHYCLFALADVEANFLVVKANQYTSITSVMLLDCWAIPCVLVLTFVFLKTKYSSMKITGVALCILGVVMVVFSNVHRRESRSEKDSVYHCLLLFSTDSLLLLANTVELMTFGFLGAIISAIQICIFERGELKAVEWSAENPLPFPRFAVSMFLSYSLLPTSGSAMFTLSLLTSDMWAVLIRIFAYHEKVSSLCTSKKFSVS</sequence>
<evidence type="ECO:0000256" key="7">
    <source>
        <dbReference type="SAM" id="Phobius"/>
    </source>
</evidence>
<dbReference type="Proteomes" id="UP000824890">
    <property type="component" value="Unassembled WGS sequence"/>
</dbReference>
<evidence type="ECO:0000256" key="4">
    <source>
        <dbReference type="ARBA" id="ARBA00022692"/>
    </source>
</evidence>
<feature type="transmembrane region" description="Helical" evidence="7">
    <location>
        <begin position="173"/>
        <end position="197"/>
    </location>
</feature>
<proteinExistence type="inferred from homology"/>
<evidence type="ECO:0000313" key="9">
    <source>
        <dbReference type="Proteomes" id="UP000824890"/>
    </source>
</evidence>
<evidence type="ECO:0000256" key="5">
    <source>
        <dbReference type="ARBA" id="ARBA00022989"/>
    </source>
</evidence>
<dbReference type="SUPFAM" id="SSF103481">
    <property type="entry name" value="Multidrug resistance efflux transporter EmrE"/>
    <property type="match status" value="1"/>
</dbReference>
<dbReference type="InterPro" id="IPR052221">
    <property type="entry name" value="SLC35F_Transporter"/>
</dbReference>
<evidence type="ECO:0000256" key="2">
    <source>
        <dbReference type="ARBA" id="ARBA00007863"/>
    </source>
</evidence>
<dbReference type="PANTHER" id="PTHR14233">
    <property type="entry name" value="DUF914-RELATED"/>
    <property type="match status" value="1"/>
</dbReference>
<dbReference type="Pfam" id="PF06027">
    <property type="entry name" value="SLC35F"/>
    <property type="match status" value="1"/>
</dbReference>
<name>A0ABQ7ZWJ9_BRANA</name>
<protein>
    <recommendedName>
        <fullName evidence="10">WAT1-related protein</fullName>
    </recommendedName>
</protein>
<gene>
    <name evidence="8" type="ORF">HID58_060679</name>
</gene>
<keyword evidence="9" id="KW-1185">Reference proteome</keyword>
<keyword evidence="4 7" id="KW-0812">Transmembrane</keyword>
<feature type="transmembrane region" description="Helical" evidence="7">
    <location>
        <begin position="56"/>
        <end position="74"/>
    </location>
</feature>
<comment type="subcellular location">
    <subcellularLocation>
        <location evidence="1">Membrane</location>
        <topology evidence="1">Multi-pass membrane protein</topology>
    </subcellularLocation>
</comment>
<feature type="non-terminal residue" evidence="8">
    <location>
        <position position="1"/>
    </location>
</feature>
<dbReference type="PANTHER" id="PTHR14233:SF4">
    <property type="entry name" value="SOLUTE CARRIER FAMILY 35 MEMBER F2"/>
    <property type="match status" value="1"/>
</dbReference>
<evidence type="ECO:0000256" key="6">
    <source>
        <dbReference type="ARBA" id="ARBA00023136"/>
    </source>
</evidence>
<organism evidence="8 9">
    <name type="scientific">Brassica napus</name>
    <name type="common">Rape</name>
    <dbReference type="NCBI Taxonomy" id="3708"/>
    <lineage>
        <taxon>Eukaryota</taxon>
        <taxon>Viridiplantae</taxon>
        <taxon>Streptophyta</taxon>
        <taxon>Embryophyta</taxon>
        <taxon>Tracheophyta</taxon>
        <taxon>Spermatophyta</taxon>
        <taxon>Magnoliopsida</taxon>
        <taxon>eudicotyledons</taxon>
        <taxon>Gunneridae</taxon>
        <taxon>Pentapetalae</taxon>
        <taxon>rosids</taxon>
        <taxon>malvids</taxon>
        <taxon>Brassicales</taxon>
        <taxon>Brassicaceae</taxon>
        <taxon>Brassiceae</taxon>
        <taxon>Brassica</taxon>
    </lineage>
</organism>
<keyword evidence="6 7" id="KW-0472">Membrane</keyword>
<evidence type="ECO:0000256" key="1">
    <source>
        <dbReference type="ARBA" id="ARBA00004141"/>
    </source>
</evidence>
<reference evidence="8 9" key="1">
    <citation type="submission" date="2021-05" db="EMBL/GenBank/DDBJ databases">
        <title>Genome Assembly of Synthetic Allotetraploid Brassica napus Reveals Homoeologous Exchanges between Subgenomes.</title>
        <authorList>
            <person name="Davis J.T."/>
        </authorList>
    </citation>
    <scope>NUCLEOTIDE SEQUENCE [LARGE SCALE GENOMIC DNA]</scope>
    <source>
        <strain evidence="9">cv. Da-Ae</strain>
        <tissue evidence="8">Seedling</tissue>
    </source>
</reference>
<comment type="similarity">
    <text evidence="2">Belongs to the SLC35F solute transporter family.</text>
</comment>
<feature type="transmembrane region" description="Helical" evidence="7">
    <location>
        <begin position="80"/>
        <end position="101"/>
    </location>
</feature>
<evidence type="ECO:0000313" key="8">
    <source>
        <dbReference type="EMBL" id="KAH0884583.1"/>
    </source>
</evidence>
<dbReference type="EMBL" id="JAGKQM010000014">
    <property type="protein sequence ID" value="KAH0884583.1"/>
    <property type="molecule type" value="Genomic_DNA"/>
</dbReference>
<dbReference type="InterPro" id="IPR037185">
    <property type="entry name" value="EmrE-like"/>
</dbReference>
<feature type="transmembrane region" description="Helical" evidence="7">
    <location>
        <begin position="135"/>
        <end position="152"/>
    </location>
</feature>
<evidence type="ECO:0000256" key="3">
    <source>
        <dbReference type="ARBA" id="ARBA00022448"/>
    </source>
</evidence>
<comment type="caution">
    <text evidence="8">The sequence shown here is derived from an EMBL/GenBank/DDBJ whole genome shotgun (WGS) entry which is preliminary data.</text>
</comment>
<dbReference type="InterPro" id="IPR009262">
    <property type="entry name" value="SLC35_F1/F2/F6"/>
</dbReference>
<keyword evidence="3" id="KW-0813">Transport</keyword>
<keyword evidence="5 7" id="KW-1133">Transmembrane helix</keyword>